<dbReference type="KEGG" id="ptv:AA957_05460"/>
<dbReference type="RefSeq" id="WP_049709284.1">
    <property type="nucleotide sequence ID" value="NZ_CP011507.1"/>
</dbReference>
<evidence type="ECO:0000256" key="5">
    <source>
        <dbReference type="RuleBase" id="RU000499"/>
    </source>
</evidence>
<evidence type="ECO:0000256" key="2">
    <source>
        <dbReference type="ARBA" id="ARBA00022559"/>
    </source>
</evidence>
<dbReference type="InterPro" id="IPR036249">
    <property type="entry name" value="Thioredoxin-like_sf"/>
</dbReference>
<dbReference type="PATRIC" id="fig|200450.3.peg.1130"/>
<dbReference type="GO" id="GO:0004601">
    <property type="term" value="F:peroxidase activity"/>
    <property type="evidence" value="ECO:0007669"/>
    <property type="project" value="UniProtKB-KW"/>
</dbReference>
<dbReference type="InterPro" id="IPR013766">
    <property type="entry name" value="Thioredoxin_domain"/>
</dbReference>
<keyword evidence="2 5" id="KW-0575">Peroxidase</keyword>
<accession>A0A0H5A6I5</accession>
<dbReference type="EMBL" id="CP011507">
    <property type="protein sequence ID" value="AKS05568.1"/>
    <property type="molecule type" value="Genomic_DNA"/>
</dbReference>
<evidence type="ECO:0000256" key="1">
    <source>
        <dbReference type="ARBA" id="ARBA00006926"/>
    </source>
</evidence>
<feature type="active site" evidence="4">
    <location>
        <position position="37"/>
    </location>
</feature>
<dbReference type="FunFam" id="3.40.30.10:FF:000010">
    <property type="entry name" value="Glutathione peroxidase"/>
    <property type="match status" value="1"/>
</dbReference>
<dbReference type="PROSITE" id="PS00763">
    <property type="entry name" value="GLUTATHIONE_PEROXID_2"/>
    <property type="match status" value="1"/>
</dbReference>
<evidence type="ECO:0000256" key="3">
    <source>
        <dbReference type="ARBA" id="ARBA00023002"/>
    </source>
</evidence>
<dbReference type="InterPro" id="IPR029759">
    <property type="entry name" value="GPX_AS"/>
</dbReference>
<dbReference type="Gene3D" id="3.40.30.10">
    <property type="entry name" value="Glutaredoxin"/>
    <property type="match status" value="1"/>
</dbReference>
<dbReference type="SUPFAM" id="SSF52833">
    <property type="entry name" value="Thioredoxin-like"/>
    <property type="match status" value="1"/>
</dbReference>
<dbReference type="GO" id="GO:0034599">
    <property type="term" value="P:cellular response to oxidative stress"/>
    <property type="evidence" value="ECO:0007669"/>
    <property type="project" value="TreeGrafter"/>
</dbReference>
<dbReference type="PANTHER" id="PTHR11592">
    <property type="entry name" value="GLUTATHIONE PEROXIDASE"/>
    <property type="match status" value="1"/>
</dbReference>
<evidence type="ECO:0000259" key="6">
    <source>
        <dbReference type="PROSITE" id="PS51352"/>
    </source>
</evidence>
<proteinExistence type="inferred from homology"/>
<dbReference type="Pfam" id="PF00255">
    <property type="entry name" value="GSHPx"/>
    <property type="match status" value="1"/>
</dbReference>
<feature type="domain" description="Thioredoxin" evidence="6">
    <location>
        <begin position="1"/>
        <end position="161"/>
    </location>
</feature>
<keyword evidence="3 5" id="KW-0560">Oxidoreductase</keyword>
<sequence>MSDNLLSIPCTTIKGEQKTLADFAGKAILVVNTASKCGFTPQYKGLEQLWQQYKDQGLVVLGFPCNQFGKQEPGNEGAISEFCELNFGVSFPLFKKIDVNGSDAHPLFVQLKQQAPGLLGSKGIKWNFTKFLIGRDGQVVKRFAPTTKPQDLTQEIEALLK</sequence>
<dbReference type="OrthoDB" id="9785502at2"/>
<organism evidence="7 8">
    <name type="scientific">Pseudomonas trivialis</name>
    <dbReference type="NCBI Taxonomy" id="200450"/>
    <lineage>
        <taxon>Bacteria</taxon>
        <taxon>Pseudomonadati</taxon>
        <taxon>Pseudomonadota</taxon>
        <taxon>Gammaproteobacteria</taxon>
        <taxon>Pseudomonadales</taxon>
        <taxon>Pseudomonadaceae</taxon>
        <taxon>Pseudomonas</taxon>
    </lineage>
</organism>
<reference evidence="7 8" key="1">
    <citation type="journal article" date="2015" name="Genome Announc.">
        <title>Complete Genome Sequence of the Rhizobacterium Pseudomonas trivialis Strain IHBB745 with Multiple Plant Growth-Promoting Activities and Tolerance to Desiccation and Alkalinity.</title>
        <authorList>
            <person name="Gulati A."/>
            <person name="Swarnkar M.K."/>
            <person name="Vyas P."/>
            <person name="Rahi P."/>
            <person name="Thakur R."/>
            <person name="Thakur N."/>
            <person name="Singh A.K."/>
        </authorList>
    </citation>
    <scope>NUCLEOTIDE SEQUENCE [LARGE SCALE GENOMIC DNA]</scope>
    <source>
        <strain evidence="8">745</strain>
    </source>
</reference>
<reference evidence="8" key="2">
    <citation type="submission" date="2015-05" db="EMBL/GenBank/DDBJ databases">
        <authorList>
            <person name="Swarnkar M.K."/>
            <person name="Vyas P."/>
            <person name="Rahi P."/>
            <person name="Thakur R."/>
            <person name="Thakur N."/>
            <person name="Singh A.K."/>
            <person name="Gulati A."/>
        </authorList>
    </citation>
    <scope>NUCLEOTIDE SEQUENCE [LARGE SCALE GENOMIC DNA]</scope>
    <source>
        <strain evidence="8">745</strain>
    </source>
</reference>
<name>A0A0H5A6I5_9PSED</name>
<dbReference type="AlphaFoldDB" id="A0A0H5A6I5"/>
<dbReference type="Proteomes" id="UP000036608">
    <property type="component" value="Chromosome"/>
</dbReference>
<dbReference type="CDD" id="cd00340">
    <property type="entry name" value="GSH_Peroxidase"/>
    <property type="match status" value="1"/>
</dbReference>
<dbReference type="PROSITE" id="PS51355">
    <property type="entry name" value="GLUTATHIONE_PEROXID_3"/>
    <property type="match status" value="1"/>
</dbReference>
<dbReference type="PANTHER" id="PTHR11592:SF78">
    <property type="entry name" value="GLUTATHIONE PEROXIDASE"/>
    <property type="match status" value="1"/>
</dbReference>
<dbReference type="InterPro" id="IPR000889">
    <property type="entry name" value="Glutathione_peroxidase"/>
</dbReference>
<dbReference type="InterPro" id="IPR029760">
    <property type="entry name" value="GPX_CS"/>
</dbReference>
<evidence type="ECO:0000313" key="8">
    <source>
        <dbReference type="Proteomes" id="UP000036608"/>
    </source>
</evidence>
<comment type="similarity">
    <text evidence="1 5">Belongs to the glutathione peroxidase family.</text>
</comment>
<dbReference type="PROSITE" id="PS51352">
    <property type="entry name" value="THIOREDOXIN_2"/>
    <property type="match status" value="1"/>
</dbReference>
<dbReference type="PROSITE" id="PS00460">
    <property type="entry name" value="GLUTATHIONE_PEROXID_1"/>
    <property type="match status" value="1"/>
</dbReference>
<gene>
    <name evidence="7" type="ORF">AA957_05460</name>
</gene>
<evidence type="ECO:0000313" key="7">
    <source>
        <dbReference type="EMBL" id="AKS05568.1"/>
    </source>
</evidence>
<dbReference type="PIRSF" id="PIRSF000303">
    <property type="entry name" value="Glutathion_perox"/>
    <property type="match status" value="1"/>
</dbReference>
<protein>
    <recommendedName>
        <fullName evidence="5">Glutathione peroxidase</fullName>
    </recommendedName>
</protein>
<dbReference type="PRINTS" id="PR01011">
    <property type="entry name" value="GLUTPROXDASE"/>
</dbReference>
<evidence type="ECO:0000256" key="4">
    <source>
        <dbReference type="PIRSR" id="PIRSR000303-1"/>
    </source>
</evidence>